<dbReference type="PROSITE" id="PS50801">
    <property type="entry name" value="STAS"/>
    <property type="match status" value="1"/>
</dbReference>
<evidence type="ECO:0000256" key="3">
    <source>
        <dbReference type="ARBA" id="ARBA00022989"/>
    </source>
</evidence>
<comment type="caution">
    <text evidence="7">The sequence shown here is derived from an EMBL/GenBank/DDBJ whole genome shotgun (WGS) entry which is preliminary data.</text>
</comment>
<gene>
    <name evidence="7" type="ORF">RN001_010707</name>
</gene>
<feature type="transmembrane region" description="Helical" evidence="5">
    <location>
        <begin position="169"/>
        <end position="189"/>
    </location>
</feature>
<dbReference type="Proteomes" id="UP001353858">
    <property type="component" value="Unassembled WGS sequence"/>
</dbReference>
<feature type="transmembrane region" description="Helical" evidence="5">
    <location>
        <begin position="139"/>
        <end position="157"/>
    </location>
</feature>
<feature type="transmembrane region" description="Helical" evidence="5">
    <location>
        <begin position="115"/>
        <end position="132"/>
    </location>
</feature>
<name>A0AAN7PA25_9COLE</name>
<dbReference type="CDD" id="cd07042">
    <property type="entry name" value="STAS_SulP_like_sulfate_transporter"/>
    <property type="match status" value="1"/>
</dbReference>
<proteinExistence type="predicted"/>
<evidence type="ECO:0000259" key="6">
    <source>
        <dbReference type="PROSITE" id="PS50801"/>
    </source>
</evidence>
<keyword evidence="3 5" id="KW-1133">Transmembrane helix</keyword>
<evidence type="ECO:0000313" key="7">
    <source>
        <dbReference type="EMBL" id="KAK4878201.1"/>
    </source>
</evidence>
<evidence type="ECO:0000256" key="5">
    <source>
        <dbReference type="SAM" id="Phobius"/>
    </source>
</evidence>
<dbReference type="Pfam" id="PF00916">
    <property type="entry name" value="Sulfate_transp"/>
    <property type="match status" value="1"/>
</dbReference>
<keyword evidence="2 5" id="KW-0812">Transmembrane</keyword>
<reference evidence="8" key="1">
    <citation type="submission" date="2023-01" db="EMBL/GenBank/DDBJ databases">
        <title>Key to firefly adult light organ development and bioluminescence: homeobox transcription factors regulate luciferase expression and transportation to peroxisome.</title>
        <authorList>
            <person name="Fu X."/>
        </authorList>
    </citation>
    <scope>NUCLEOTIDE SEQUENCE [LARGE SCALE GENOMIC DNA]</scope>
</reference>
<feature type="domain" description="STAS" evidence="6">
    <location>
        <begin position="519"/>
        <end position="649"/>
    </location>
</feature>
<organism evidence="7 8">
    <name type="scientific">Aquatica leii</name>
    <dbReference type="NCBI Taxonomy" id="1421715"/>
    <lineage>
        <taxon>Eukaryota</taxon>
        <taxon>Metazoa</taxon>
        <taxon>Ecdysozoa</taxon>
        <taxon>Arthropoda</taxon>
        <taxon>Hexapoda</taxon>
        <taxon>Insecta</taxon>
        <taxon>Pterygota</taxon>
        <taxon>Neoptera</taxon>
        <taxon>Endopterygota</taxon>
        <taxon>Coleoptera</taxon>
        <taxon>Polyphaga</taxon>
        <taxon>Elateriformia</taxon>
        <taxon>Elateroidea</taxon>
        <taxon>Lampyridae</taxon>
        <taxon>Luciolinae</taxon>
        <taxon>Aquatica</taxon>
    </lineage>
</organism>
<feature type="transmembrane region" description="Helical" evidence="5">
    <location>
        <begin position="333"/>
        <end position="357"/>
    </location>
</feature>
<feature type="transmembrane region" description="Helical" evidence="5">
    <location>
        <begin position="403"/>
        <end position="422"/>
    </location>
</feature>
<dbReference type="Gene3D" id="3.30.750.24">
    <property type="entry name" value="STAS domain"/>
    <property type="match status" value="1"/>
</dbReference>
<comment type="subcellular location">
    <subcellularLocation>
        <location evidence="1">Membrane</location>
        <topology evidence="1">Multi-pass membrane protein</topology>
    </subcellularLocation>
</comment>
<feature type="transmembrane region" description="Helical" evidence="5">
    <location>
        <begin position="434"/>
        <end position="452"/>
    </location>
</feature>
<accession>A0AAN7PA25</accession>
<feature type="transmembrane region" description="Helical" evidence="5">
    <location>
        <begin position="369"/>
        <end position="391"/>
    </location>
</feature>
<dbReference type="SUPFAM" id="SSF52091">
    <property type="entry name" value="SpoIIaa-like"/>
    <property type="match status" value="1"/>
</dbReference>
<dbReference type="Pfam" id="PF01740">
    <property type="entry name" value="STAS"/>
    <property type="match status" value="1"/>
</dbReference>
<dbReference type="EMBL" id="JARPUR010000004">
    <property type="protein sequence ID" value="KAK4878201.1"/>
    <property type="molecule type" value="Genomic_DNA"/>
</dbReference>
<dbReference type="AlphaFoldDB" id="A0AAN7PA25"/>
<feature type="transmembrane region" description="Helical" evidence="5">
    <location>
        <begin position="464"/>
        <end position="495"/>
    </location>
</feature>
<evidence type="ECO:0000256" key="4">
    <source>
        <dbReference type="ARBA" id="ARBA00023136"/>
    </source>
</evidence>
<dbReference type="InterPro" id="IPR011547">
    <property type="entry name" value="SLC26A/SulP_dom"/>
</dbReference>
<dbReference type="GO" id="GO:0055085">
    <property type="term" value="P:transmembrane transport"/>
    <property type="evidence" value="ECO:0007669"/>
    <property type="project" value="InterPro"/>
</dbReference>
<dbReference type="PANTHER" id="PTHR11814">
    <property type="entry name" value="SULFATE TRANSPORTER"/>
    <property type="match status" value="1"/>
</dbReference>
<evidence type="ECO:0000313" key="8">
    <source>
        <dbReference type="Proteomes" id="UP001353858"/>
    </source>
</evidence>
<sequence>MSKDSERDPLIVWENGVKNETAILRVQRPVYQTEELNELTTYEYPSTNISGVFKKNYCLFRPKECFYNTVPILKWLPGYEFKKNFMGDVFSGITVATMHIPHGLAYGILGNLPPIVGIYMGFFPVLIYTIFGTSRHVSIGTFAIVCLMTGKTVLEYSSDEGTAVNYTPIQVATTVTFTVSVIQMIMYLFRLGIITTLLSETLVNALTCASAFHVVTTQFKDLLGLTLPRRNGLFRILYTFYDVGNLISEANVPTVVISLIFVTVIALNNEILKPILARRTKIPFPIELVAIVTGTTISYCMDIHKNYAVNIIGTVPTGLPNPDLPSFSLIPSVLLDSFIIAMVSYTVTMSLALIVAQKQHYEVNSNQELFALSCSNCFGSFFSCMPVTASLSRTMIQQGVGGATQIASTVSCSILLLVLLWIGPLFENLPRCVLASVIVVSLKSMILQFLSLKKYWTLSKWDGTVWIITFFTTIIVDIDYGLLSGVIVSLVSIFVQDQKCYTCVLGVVPNTDLYLDMELYKGAQELPGIKIFHYSGPLNFASRSVFKKNLFKKTGFDPLSLYVKTKLFTKDEVYCRCVILDFTALTYVDPSGVQILKSLDGDYRHVGVDMYICGCSSPVFEKLKKCQMYYGKNGNFTIFPTVHDAVLYSQSVANTTT</sequence>
<evidence type="ECO:0000256" key="2">
    <source>
        <dbReference type="ARBA" id="ARBA00022692"/>
    </source>
</evidence>
<evidence type="ECO:0000256" key="1">
    <source>
        <dbReference type="ARBA" id="ARBA00004141"/>
    </source>
</evidence>
<dbReference type="GO" id="GO:0016020">
    <property type="term" value="C:membrane"/>
    <property type="evidence" value="ECO:0007669"/>
    <property type="project" value="UniProtKB-SubCell"/>
</dbReference>
<dbReference type="InterPro" id="IPR002645">
    <property type="entry name" value="STAS_dom"/>
</dbReference>
<dbReference type="InterPro" id="IPR036513">
    <property type="entry name" value="STAS_dom_sf"/>
</dbReference>
<feature type="transmembrane region" description="Helical" evidence="5">
    <location>
        <begin position="250"/>
        <end position="272"/>
    </location>
</feature>
<keyword evidence="4 5" id="KW-0472">Membrane</keyword>
<dbReference type="NCBIfam" id="TIGR00815">
    <property type="entry name" value="sulP"/>
    <property type="match status" value="1"/>
</dbReference>
<dbReference type="InterPro" id="IPR001902">
    <property type="entry name" value="SLC26A/SulP_fam"/>
</dbReference>
<protein>
    <recommendedName>
        <fullName evidence="6">STAS domain-containing protein</fullName>
    </recommendedName>
</protein>
<keyword evidence="8" id="KW-1185">Reference proteome</keyword>